<dbReference type="InterPro" id="IPR050080">
    <property type="entry name" value="RNase_PH"/>
</dbReference>
<keyword evidence="2" id="KW-0548">Nucleotidyltransferase</keyword>
<dbReference type="GO" id="GO:0003723">
    <property type="term" value="F:RNA binding"/>
    <property type="evidence" value="ECO:0007669"/>
    <property type="project" value="TreeGrafter"/>
</dbReference>
<evidence type="ECO:0000313" key="3">
    <source>
        <dbReference type="Proteomes" id="UP000254712"/>
    </source>
</evidence>
<protein>
    <submittedName>
        <fullName evidence="2">RNase PH</fullName>
        <ecNumber evidence="2">2.7.7.56</ecNumber>
    </submittedName>
</protein>
<accession>A0A379WKU1</accession>
<name>A0A379WKU1_SALET</name>
<dbReference type="Gene3D" id="3.30.230.70">
    <property type="entry name" value="GHMP Kinase, N-terminal domain"/>
    <property type="match status" value="1"/>
</dbReference>
<dbReference type="EMBL" id="UGXT01000002">
    <property type="protein sequence ID" value="SUH34026.1"/>
    <property type="molecule type" value="Genomic_DNA"/>
</dbReference>
<gene>
    <name evidence="2" type="primary">rph_2</name>
    <name evidence="2" type="ORF">NCTC8261_00195</name>
</gene>
<dbReference type="EC" id="2.7.7.56" evidence="2"/>
<evidence type="ECO:0000259" key="1">
    <source>
        <dbReference type="Pfam" id="PF03725"/>
    </source>
</evidence>
<dbReference type="AlphaFoldDB" id="A0A379WKU1"/>
<proteinExistence type="predicted"/>
<dbReference type="GO" id="GO:0010467">
    <property type="term" value="P:gene expression"/>
    <property type="evidence" value="ECO:0007669"/>
    <property type="project" value="UniProtKB-ARBA"/>
</dbReference>
<dbReference type="Pfam" id="PF03725">
    <property type="entry name" value="RNase_PH_C"/>
    <property type="match status" value="1"/>
</dbReference>
<dbReference type="InterPro" id="IPR027408">
    <property type="entry name" value="PNPase/RNase_PH_dom_sf"/>
</dbReference>
<dbReference type="InterPro" id="IPR015847">
    <property type="entry name" value="ExoRNase_PH_dom2"/>
</dbReference>
<dbReference type="Proteomes" id="UP000254712">
    <property type="component" value="Unassembled WGS sequence"/>
</dbReference>
<feature type="domain" description="Exoribonuclease phosphorolytic" evidence="1">
    <location>
        <begin position="36"/>
        <end position="101"/>
    </location>
</feature>
<dbReference type="PANTHER" id="PTHR11953:SF0">
    <property type="entry name" value="EXOSOME COMPLEX COMPONENT RRP41"/>
    <property type="match status" value="1"/>
</dbReference>
<dbReference type="PANTHER" id="PTHR11953">
    <property type="entry name" value="EXOSOME COMPLEX COMPONENT"/>
    <property type="match status" value="1"/>
</dbReference>
<dbReference type="SUPFAM" id="SSF55666">
    <property type="entry name" value="Ribonuclease PH domain 2-like"/>
    <property type="match status" value="1"/>
</dbReference>
<dbReference type="GO" id="GO:0009022">
    <property type="term" value="F:tRNA nucleotidyltransferase activity"/>
    <property type="evidence" value="ECO:0007669"/>
    <property type="project" value="UniProtKB-EC"/>
</dbReference>
<reference evidence="2 3" key="1">
    <citation type="submission" date="2018-06" db="EMBL/GenBank/DDBJ databases">
        <authorList>
            <consortium name="Pathogen Informatics"/>
            <person name="Doyle S."/>
        </authorList>
    </citation>
    <scope>NUCLEOTIDE SEQUENCE [LARGE SCALE GENOMIC DNA]</scope>
    <source>
        <strain evidence="2 3">NCTC8261</strain>
    </source>
</reference>
<evidence type="ECO:0000313" key="2">
    <source>
        <dbReference type="EMBL" id="SUH34026.1"/>
    </source>
</evidence>
<dbReference type="InterPro" id="IPR036345">
    <property type="entry name" value="ExoRNase_PH_dom2_sf"/>
</dbReference>
<keyword evidence="2" id="KW-0808">Transferase</keyword>
<organism evidence="2 3">
    <name type="scientific">Salmonella enterica I</name>
    <dbReference type="NCBI Taxonomy" id="59201"/>
    <lineage>
        <taxon>Bacteria</taxon>
        <taxon>Pseudomonadati</taxon>
        <taxon>Pseudomonadota</taxon>
        <taxon>Gammaproteobacteria</taxon>
        <taxon>Enterobacterales</taxon>
        <taxon>Enterobacteriaceae</taxon>
        <taxon>Salmonella</taxon>
    </lineage>
</organism>
<dbReference type="GO" id="GO:0016075">
    <property type="term" value="P:rRNA catabolic process"/>
    <property type="evidence" value="ECO:0007669"/>
    <property type="project" value="TreeGrafter"/>
</dbReference>
<sequence length="117" mass="12251">MAVRVQRLLPGACVALADALNKLVANGKLKTNPMKGMVAAVSVGIVNGEAICDLEYVEDSAAETDMNVVMTEDGRIIEVQGTAEGEPFSHEELLTLLALARGGIESIVATQKAALEN</sequence>